<protein>
    <submittedName>
        <fullName evidence="2">Uncharacterized protein</fullName>
    </submittedName>
</protein>
<name>A0AAE0YIB6_9GAST</name>
<organism evidence="2 3">
    <name type="scientific">Elysia crispata</name>
    <name type="common">lettuce slug</name>
    <dbReference type="NCBI Taxonomy" id="231223"/>
    <lineage>
        <taxon>Eukaryota</taxon>
        <taxon>Metazoa</taxon>
        <taxon>Spiralia</taxon>
        <taxon>Lophotrochozoa</taxon>
        <taxon>Mollusca</taxon>
        <taxon>Gastropoda</taxon>
        <taxon>Heterobranchia</taxon>
        <taxon>Euthyneura</taxon>
        <taxon>Panpulmonata</taxon>
        <taxon>Sacoglossa</taxon>
        <taxon>Placobranchoidea</taxon>
        <taxon>Plakobranchidae</taxon>
        <taxon>Elysia</taxon>
    </lineage>
</organism>
<sequence>MTTGFSSGKTSLPMEAGTISTINVYSPCAWHDLGGSELRDTQHYTQLKEERSSPQTHPGRPGCQLHSGIKGSDTGRGKKSGSGGEMICASAGGRLYGSDGRRICA</sequence>
<reference evidence="2" key="1">
    <citation type="journal article" date="2023" name="G3 (Bethesda)">
        <title>A reference genome for the long-term kleptoplast-retaining sea slug Elysia crispata morphotype clarki.</title>
        <authorList>
            <person name="Eastman K.E."/>
            <person name="Pendleton A.L."/>
            <person name="Shaikh M.A."/>
            <person name="Suttiyut T."/>
            <person name="Ogas R."/>
            <person name="Tomko P."/>
            <person name="Gavelis G."/>
            <person name="Widhalm J.R."/>
            <person name="Wisecaver J.H."/>
        </authorList>
    </citation>
    <scope>NUCLEOTIDE SEQUENCE</scope>
    <source>
        <strain evidence="2">ECLA1</strain>
    </source>
</reference>
<comment type="caution">
    <text evidence="2">The sequence shown here is derived from an EMBL/GenBank/DDBJ whole genome shotgun (WGS) entry which is preliminary data.</text>
</comment>
<dbReference type="AlphaFoldDB" id="A0AAE0YIB6"/>
<feature type="region of interest" description="Disordered" evidence="1">
    <location>
        <begin position="45"/>
        <end position="105"/>
    </location>
</feature>
<proteinExistence type="predicted"/>
<evidence type="ECO:0000313" key="2">
    <source>
        <dbReference type="EMBL" id="KAK3747071.1"/>
    </source>
</evidence>
<evidence type="ECO:0000256" key="1">
    <source>
        <dbReference type="SAM" id="MobiDB-lite"/>
    </source>
</evidence>
<dbReference type="EMBL" id="JAWDGP010006108">
    <property type="protein sequence ID" value="KAK3747071.1"/>
    <property type="molecule type" value="Genomic_DNA"/>
</dbReference>
<dbReference type="Proteomes" id="UP001283361">
    <property type="component" value="Unassembled WGS sequence"/>
</dbReference>
<evidence type="ECO:0000313" key="3">
    <source>
        <dbReference type="Proteomes" id="UP001283361"/>
    </source>
</evidence>
<accession>A0AAE0YIB6</accession>
<gene>
    <name evidence="2" type="ORF">RRG08_046458</name>
</gene>
<keyword evidence="3" id="KW-1185">Reference proteome</keyword>